<dbReference type="AlphaFoldDB" id="A0AAN6PZ81"/>
<keyword evidence="2" id="KW-1185">Reference proteome</keyword>
<gene>
    <name evidence="1" type="ORF">N658DRAFT_499715</name>
</gene>
<protein>
    <submittedName>
        <fullName evidence="1">Uncharacterized protein</fullName>
    </submittedName>
</protein>
<evidence type="ECO:0000313" key="2">
    <source>
        <dbReference type="Proteomes" id="UP001305647"/>
    </source>
</evidence>
<reference evidence="1" key="1">
    <citation type="journal article" date="2023" name="Mol. Phylogenet. Evol.">
        <title>Genome-scale phylogeny and comparative genomics of the fungal order Sordariales.</title>
        <authorList>
            <person name="Hensen N."/>
            <person name="Bonometti L."/>
            <person name="Westerberg I."/>
            <person name="Brannstrom I.O."/>
            <person name="Guillou S."/>
            <person name="Cros-Aarteil S."/>
            <person name="Calhoun S."/>
            <person name="Haridas S."/>
            <person name="Kuo A."/>
            <person name="Mondo S."/>
            <person name="Pangilinan J."/>
            <person name="Riley R."/>
            <person name="LaButti K."/>
            <person name="Andreopoulos B."/>
            <person name="Lipzen A."/>
            <person name="Chen C."/>
            <person name="Yan M."/>
            <person name="Daum C."/>
            <person name="Ng V."/>
            <person name="Clum A."/>
            <person name="Steindorff A."/>
            <person name="Ohm R.A."/>
            <person name="Martin F."/>
            <person name="Silar P."/>
            <person name="Natvig D.O."/>
            <person name="Lalanne C."/>
            <person name="Gautier V."/>
            <person name="Ament-Velasquez S.L."/>
            <person name="Kruys A."/>
            <person name="Hutchinson M.I."/>
            <person name="Powell A.J."/>
            <person name="Barry K."/>
            <person name="Miller A.N."/>
            <person name="Grigoriev I.V."/>
            <person name="Debuchy R."/>
            <person name="Gladieux P."/>
            <person name="Hiltunen Thoren M."/>
            <person name="Johannesson H."/>
        </authorList>
    </citation>
    <scope>NUCLEOTIDE SEQUENCE</scope>
    <source>
        <strain evidence="1">CBS 757.83</strain>
    </source>
</reference>
<dbReference type="Proteomes" id="UP001305647">
    <property type="component" value="Unassembled WGS sequence"/>
</dbReference>
<comment type="caution">
    <text evidence="1">The sequence shown here is derived from an EMBL/GenBank/DDBJ whole genome shotgun (WGS) entry which is preliminary data.</text>
</comment>
<proteinExistence type="predicted"/>
<organism evidence="1 2">
    <name type="scientific">Parathielavia hyrcaniae</name>
    <dbReference type="NCBI Taxonomy" id="113614"/>
    <lineage>
        <taxon>Eukaryota</taxon>
        <taxon>Fungi</taxon>
        <taxon>Dikarya</taxon>
        <taxon>Ascomycota</taxon>
        <taxon>Pezizomycotina</taxon>
        <taxon>Sordariomycetes</taxon>
        <taxon>Sordariomycetidae</taxon>
        <taxon>Sordariales</taxon>
        <taxon>Chaetomiaceae</taxon>
        <taxon>Parathielavia</taxon>
    </lineage>
</organism>
<feature type="non-terminal residue" evidence="1">
    <location>
        <position position="59"/>
    </location>
</feature>
<evidence type="ECO:0000313" key="1">
    <source>
        <dbReference type="EMBL" id="KAK4098137.1"/>
    </source>
</evidence>
<accession>A0AAN6PZ81</accession>
<dbReference type="EMBL" id="MU863662">
    <property type="protein sequence ID" value="KAK4098137.1"/>
    <property type="molecule type" value="Genomic_DNA"/>
</dbReference>
<sequence length="59" mass="6463">MAATGLSVQYNPTSYVCRSLSFTLLECDNQSTTTPSASCKWTWKHPGWGETDGPGRLSH</sequence>
<reference evidence="1" key="2">
    <citation type="submission" date="2023-05" db="EMBL/GenBank/DDBJ databases">
        <authorList>
            <consortium name="Lawrence Berkeley National Laboratory"/>
            <person name="Steindorff A."/>
            <person name="Hensen N."/>
            <person name="Bonometti L."/>
            <person name="Westerberg I."/>
            <person name="Brannstrom I.O."/>
            <person name="Guillou S."/>
            <person name="Cros-Aarteil S."/>
            <person name="Calhoun S."/>
            <person name="Haridas S."/>
            <person name="Kuo A."/>
            <person name="Mondo S."/>
            <person name="Pangilinan J."/>
            <person name="Riley R."/>
            <person name="Labutti K."/>
            <person name="Andreopoulos B."/>
            <person name="Lipzen A."/>
            <person name="Chen C."/>
            <person name="Yanf M."/>
            <person name="Daum C."/>
            <person name="Ng V."/>
            <person name="Clum A."/>
            <person name="Ohm R."/>
            <person name="Martin F."/>
            <person name="Silar P."/>
            <person name="Natvig D."/>
            <person name="Lalanne C."/>
            <person name="Gautier V."/>
            <person name="Ament-Velasquez S.L."/>
            <person name="Kruys A."/>
            <person name="Hutchinson M.I."/>
            <person name="Powell A.J."/>
            <person name="Barry K."/>
            <person name="Miller A.N."/>
            <person name="Grigoriev I.V."/>
            <person name="Debuchy R."/>
            <person name="Gladieux P."/>
            <person name="Thoren M.H."/>
            <person name="Johannesson H."/>
        </authorList>
    </citation>
    <scope>NUCLEOTIDE SEQUENCE</scope>
    <source>
        <strain evidence="1">CBS 757.83</strain>
    </source>
</reference>
<name>A0AAN6PZ81_9PEZI</name>